<dbReference type="CDD" id="cd03070">
    <property type="entry name" value="PDI_b_ERp44"/>
    <property type="match status" value="1"/>
</dbReference>
<dbReference type="GO" id="GO:0005789">
    <property type="term" value="C:endoplasmic reticulum membrane"/>
    <property type="evidence" value="ECO:0007669"/>
    <property type="project" value="TreeGrafter"/>
</dbReference>
<sequence>MQLWNLRKCYYFAIFMIFYVFYHPTDSGAVSLTSENIDMTLGYKAFIPRSFVYSYGVIRGIPFWYTDEYIRENVVCSVPLISVERFRSKDPDKDGSTIPMLSVKLGFNSDEIPTYIVLDYSKIEVSMYYPPLPSNELVFLNFYAEWCRFSNLLAPIFNEAADKVKEAFPEAGKVVLGKVDCDKETSVASRFHITKYPTLKIVRNGQLSKREYRGQRSADAFVEFVKKQLEDPIKEFKTLRDLENLDSKKRIIIGYFDRRDQPEYDTFRKVATNLKDDCQFHAGFGDAAQAMHPPGSPIIVFRPDVAVTHENDETYTGSLKNFDELKIWIQEKCVPLVREITFENAEELTEEGLPFLILFHHPDDTNSIKDYKAIIDHQLLDEKQNINFLTADGKRFAHPLHHLGKSEEDLPLIAIDSFRHMYLFPNFKDMYTPGKLKQFLQDLYSGKLHREFHYGPDPSTNEVQSEVVNTSPPESTFKKLGPSKNRYTLLHKDEL</sequence>
<dbReference type="AlphaFoldDB" id="A0A0L0C1B1"/>
<evidence type="ECO:0000313" key="2">
    <source>
        <dbReference type="EMBL" id="KNC26047.1"/>
    </source>
</evidence>
<dbReference type="OMA" id="LFYRDEC"/>
<dbReference type="STRING" id="7375.A0A0L0C1B1"/>
<dbReference type="GO" id="GO:0003756">
    <property type="term" value="F:protein disulfide isomerase activity"/>
    <property type="evidence" value="ECO:0007669"/>
    <property type="project" value="TreeGrafter"/>
</dbReference>
<dbReference type="Gene3D" id="3.40.30.10">
    <property type="entry name" value="Glutaredoxin"/>
    <property type="match status" value="3"/>
</dbReference>
<proteinExistence type="predicted"/>
<dbReference type="FunFam" id="3.40.30.10:FF:000051">
    <property type="entry name" value="endoplasmic reticulum resident protein 44"/>
    <property type="match status" value="1"/>
</dbReference>
<keyword evidence="3" id="KW-1185">Reference proteome</keyword>
<dbReference type="InterPro" id="IPR013766">
    <property type="entry name" value="Thioredoxin_domain"/>
</dbReference>
<dbReference type="InterPro" id="IPR041862">
    <property type="entry name" value="ERp44_PDI_b_2"/>
</dbReference>
<dbReference type="OrthoDB" id="294696at2759"/>
<dbReference type="EMBL" id="JRES01001034">
    <property type="protein sequence ID" value="KNC26047.1"/>
    <property type="molecule type" value="Genomic_DNA"/>
</dbReference>
<organism evidence="2 3">
    <name type="scientific">Lucilia cuprina</name>
    <name type="common">Green bottle fly</name>
    <name type="synonym">Australian sheep blowfly</name>
    <dbReference type="NCBI Taxonomy" id="7375"/>
    <lineage>
        <taxon>Eukaryota</taxon>
        <taxon>Metazoa</taxon>
        <taxon>Ecdysozoa</taxon>
        <taxon>Arthropoda</taxon>
        <taxon>Hexapoda</taxon>
        <taxon>Insecta</taxon>
        <taxon>Pterygota</taxon>
        <taxon>Neoptera</taxon>
        <taxon>Endopterygota</taxon>
        <taxon>Diptera</taxon>
        <taxon>Brachycera</taxon>
        <taxon>Muscomorpha</taxon>
        <taxon>Oestroidea</taxon>
        <taxon>Calliphoridae</taxon>
        <taxon>Luciliinae</taxon>
        <taxon>Lucilia</taxon>
    </lineage>
</organism>
<feature type="domain" description="Thioredoxin" evidence="1">
    <location>
        <begin position="92"/>
        <end position="230"/>
    </location>
</feature>
<dbReference type="GO" id="GO:0006457">
    <property type="term" value="P:protein folding"/>
    <property type="evidence" value="ECO:0007669"/>
    <property type="project" value="TreeGrafter"/>
</dbReference>
<dbReference type="Proteomes" id="UP000037069">
    <property type="component" value="Unassembled WGS sequence"/>
</dbReference>
<evidence type="ECO:0000313" key="3">
    <source>
        <dbReference type="Proteomes" id="UP000037069"/>
    </source>
</evidence>
<name>A0A0L0C1B1_LUCCU</name>
<dbReference type="PROSITE" id="PS51352">
    <property type="entry name" value="THIOREDOXIN_2"/>
    <property type="match status" value="1"/>
</dbReference>
<dbReference type="Pfam" id="PF00085">
    <property type="entry name" value="Thioredoxin"/>
    <property type="match status" value="1"/>
</dbReference>
<comment type="caution">
    <text evidence="2">The sequence shown here is derived from an EMBL/GenBank/DDBJ whole genome shotgun (WGS) entry which is preliminary data.</text>
</comment>
<accession>A0A0L0C1B1</accession>
<dbReference type="InterPro" id="IPR052643">
    <property type="entry name" value="ERP44"/>
</dbReference>
<dbReference type="InterPro" id="IPR041870">
    <property type="entry name" value="ERp44_PDI_b_1"/>
</dbReference>
<dbReference type="SUPFAM" id="SSF52833">
    <property type="entry name" value="Thioredoxin-like"/>
    <property type="match status" value="3"/>
</dbReference>
<reference evidence="2 3" key="1">
    <citation type="journal article" date="2015" name="Nat. Commun.">
        <title>Lucilia cuprina genome unlocks parasitic fly biology to underpin future interventions.</title>
        <authorList>
            <person name="Anstead C.A."/>
            <person name="Korhonen P.K."/>
            <person name="Young N.D."/>
            <person name="Hall R.S."/>
            <person name="Jex A.R."/>
            <person name="Murali S.C."/>
            <person name="Hughes D.S."/>
            <person name="Lee S.F."/>
            <person name="Perry T."/>
            <person name="Stroehlein A.J."/>
            <person name="Ansell B.R."/>
            <person name="Breugelmans B."/>
            <person name="Hofmann A."/>
            <person name="Qu J."/>
            <person name="Dugan S."/>
            <person name="Lee S.L."/>
            <person name="Chao H."/>
            <person name="Dinh H."/>
            <person name="Han Y."/>
            <person name="Doddapaneni H.V."/>
            <person name="Worley K.C."/>
            <person name="Muzny D.M."/>
            <person name="Ioannidis P."/>
            <person name="Waterhouse R.M."/>
            <person name="Zdobnov E.M."/>
            <person name="James P.J."/>
            <person name="Bagnall N.H."/>
            <person name="Kotze A.C."/>
            <person name="Gibbs R.A."/>
            <person name="Richards S."/>
            <person name="Batterham P."/>
            <person name="Gasser R.B."/>
        </authorList>
    </citation>
    <scope>NUCLEOTIDE SEQUENCE [LARGE SCALE GENOMIC DNA]</scope>
    <source>
        <strain evidence="2 3">LS</strain>
        <tissue evidence="2">Full body</tissue>
    </source>
</reference>
<dbReference type="InterPro" id="IPR036249">
    <property type="entry name" value="Thioredoxin-like_sf"/>
</dbReference>
<protein>
    <recommendedName>
        <fullName evidence="1">Thioredoxin domain-containing protein</fullName>
    </recommendedName>
</protein>
<dbReference type="GO" id="GO:0005793">
    <property type="term" value="C:endoplasmic reticulum-Golgi intermediate compartment"/>
    <property type="evidence" value="ECO:0007669"/>
    <property type="project" value="TreeGrafter"/>
</dbReference>
<dbReference type="PANTHER" id="PTHR46295:SF1">
    <property type="entry name" value="ENDOPLASMIC RETICULUM RESIDENT PROTEIN 44"/>
    <property type="match status" value="1"/>
</dbReference>
<evidence type="ECO:0000259" key="1">
    <source>
        <dbReference type="PROSITE" id="PS51352"/>
    </source>
</evidence>
<dbReference type="Pfam" id="PF13848">
    <property type="entry name" value="Thioredoxin_6"/>
    <property type="match status" value="1"/>
</dbReference>
<dbReference type="CDD" id="cd03072">
    <property type="entry name" value="PDI_b'_ERp44"/>
    <property type="match status" value="1"/>
</dbReference>
<dbReference type="PANTHER" id="PTHR46295">
    <property type="entry name" value="ENDOPLASMIC RETICULUM RESIDENT PROTEIN 44"/>
    <property type="match status" value="1"/>
</dbReference>
<gene>
    <name evidence="2" type="ORF">FF38_02096</name>
</gene>